<sequence length="177" mass="20772">MIKCILILNHNDEFIDDTIIYQGIVIEYNPILNHNDKNFKIVAMEFNQIKRFYYELTFSPILSLNRNKKIVNRYRIYIFLIGGREYRFSERINNCPYKKERECLFKCQTESGTYLKSPFLLRSAALLNDIMPVIYKKQHILFFKFKTNLSRNVNADNTLGQSSRANAGPITDPNGIG</sequence>
<accession>A0A1Y1XJ24</accession>
<dbReference type="Proteomes" id="UP000193944">
    <property type="component" value="Unassembled WGS sequence"/>
</dbReference>
<feature type="region of interest" description="Disordered" evidence="1">
    <location>
        <begin position="158"/>
        <end position="177"/>
    </location>
</feature>
<reference evidence="2 3" key="1">
    <citation type="submission" date="2016-08" db="EMBL/GenBank/DDBJ databases">
        <title>A Parts List for Fungal Cellulosomes Revealed by Comparative Genomics.</title>
        <authorList>
            <consortium name="DOE Joint Genome Institute"/>
            <person name="Haitjema C.H."/>
            <person name="Gilmore S.P."/>
            <person name="Henske J.K."/>
            <person name="Solomon K.V."/>
            <person name="De Groot R."/>
            <person name="Kuo A."/>
            <person name="Mondo S.J."/>
            <person name="Salamov A.A."/>
            <person name="Labutti K."/>
            <person name="Zhao Z."/>
            <person name="Chiniquy J."/>
            <person name="Barry K."/>
            <person name="Brewer H.M."/>
            <person name="Purvine S.O."/>
            <person name="Wright A.T."/>
            <person name="Boxma B."/>
            <person name="Van Alen T."/>
            <person name="Hackstein J.H."/>
            <person name="Baker S.E."/>
            <person name="Grigoriev I.V."/>
            <person name="O'Malley M.A."/>
        </authorList>
    </citation>
    <scope>NUCLEOTIDE SEQUENCE [LARGE SCALE GENOMIC DNA]</scope>
    <source>
        <strain evidence="2 3">S4</strain>
    </source>
</reference>
<organism evidence="2 3">
    <name type="scientific">Anaeromyces robustus</name>
    <dbReference type="NCBI Taxonomy" id="1754192"/>
    <lineage>
        <taxon>Eukaryota</taxon>
        <taxon>Fungi</taxon>
        <taxon>Fungi incertae sedis</taxon>
        <taxon>Chytridiomycota</taxon>
        <taxon>Chytridiomycota incertae sedis</taxon>
        <taxon>Neocallimastigomycetes</taxon>
        <taxon>Neocallimastigales</taxon>
        <taxon>Neocallimastigaceae</taxon>
        <taxon>Anaeromyces</taxon>
    </lineage>
</organism>
<keyword evidence="3" id="KW-1185">Reference proteome</keyword>
<evidence type="ECO:0000256" key="1">
    <source>
        <dbReference type="SAM" id="MobiDB-lite"/>
    </source>
</evidence>
<dbReference type="AlphaFoldDB" id="A0A1Y1XJ24"/>
<name>A0A1Y1XJ24_9FUNG</name>
<proteinExistence type="predicted"/>
<reference evidence="2 3" key="2">
    <citation type="submission" date="2016-08" db="EMBL/GenBank/DDBJ databases">
        <title>Pervasive Adenine N6-methylation of Active Genes in Fungi.</title>
        <authorList>
            <consortium name="DOE Joint Genome Institute"/>
            <person name="Mondo S.J."/>
            <person name="Dannebaum R.O."/>
            <person name="Kuo R.C."/>
            <person name="Labutti K."/>
            <person name="Haridas S."/>
            <person name="Kuo A."/>
            <person name="Salamov A."/>
            <person name="Ahrendt S.R."/>
            <person name="Lipzen A."/>
            <person name="Sullivan W."/>
            <person name="Andreopoulos W.B."/>
            <person name="Clum A."/>
            <person name="Lindquist E."/>
            <person name="Daum C."/>
            <person name="Ramamoorthy G.K."/>
            <person name="Gryganskyi A."/>
            <person name="Culley D."/>
            <person name="Magnuson J.K."/>
            <person name="James T.Y."/>
            <person name="O'Malley M.A."/>
            <person name="Stajich J.E."/>
            <person name="Spatafora J.W."/>
            <person name="Visel A."/>
            <person name="Grigoriev I.V."/>
        </authorList>
    </citation>
    <scope>NUCLEOTIDE SEQUENCE [LARGE SCALE GENOMIC DNA]</scope>
    <source>
        <strain evidence="2 3">S4</strain>
    </source>
</reference>
<evidence type="ECO:0000313" key="3">
    <source>
        <dbReference type="Proteomes" id="UP000193944"/>
    </source>
</evidence>
<protein>
    <submittedName>
        <fullName evidence="2">Uncharacterized protein</fullName>
    </submittedName>
</protein>
<gene>
    <name evidence="2" type="ORF">BCR32DRAFT_275972</name>
</gene>
<comment type="caution">
    <text evidence="2">The sequence shown here is derived from an EMBL/GenBank/DDBJ whole genome shotgun (WGS) entry which is preliminary data.</text>
</comment>
<evidence type="ECO:0000313" key="2">
    <source>
        <dbReference type="EMBL" id="ORX85761.1"/>
    </source>
</evidence>
<dbReference type="EMBL" id="MCFG01000030">
    <property type="protein sequence ID" value="ORX85761.1"/>
    <property type="molecule type" value="Genomic_DNA"/>
</dbReference>